<keyword evidence="3" id="KW-0808">Transferase</keyword>
<dbReference type="PANTHER" id="PTHR43867:SF2">
    <property type="entry name" value="CELLULOSE SYNTHASE CATALYTIC SUBUNIT A [UDP-FORMING]"/>
    <property type="match status" value="1"/>
</dbReference>
<keyword evidence="4 8" id="KW-0812">Transmembrane</keyword>
<sequence length="638" mass="71909">MTIGEYEGADLPRQAMARPNPAAPGLRILPQIGLSDDETSEIAVLRELGFSKPFIALLLQRARAHGTTLEAELIVHGSVDEEAYYGALAKALGLAFVERIEPQQVHVNASLDSQLKAPHCLRLNPSDRAPLLAIVPTALNLENERRRLAKMPTLAKRIVVTTPTAIRSVVWQIGSARRVNEAVNQLFDSRPDLSARIVFQGNQGFWAGSLLVALIAFGWMAPEPTMLVMHLFLSASYLFLLAIRWLAVSKGARLTRPRPLAEIENYPVYTVMAALYREKEVVPQLIDRLQRLNWPRSRLDIKLVCEADDADTIGALEALDLGKEFEIVRVPPMQPRTKPKALNYALAGARGEFLVLYDAEDRPHPDQLREACQRFRNRPETVVCLQAPLIISNGGTNWIAGLFSIEYSGLFRRLLPLLASANHPLPLGGTSNHFRTDALRSIGGWDPYNVTEDADLGLRLRRLGYATEVISRPTYEDAPTEIGIWFGQRGRWFKGWMQTWLVHMRDPRRLVDELGASGMLMFHMMITGMLVSALVHPLLIGFMVWFSWCLLAANTLNGLQWFLFALDWINVIGAFLLFAMLGYNAMYRLERKRLGRSWLFIPLYWLMISAAAWHAAIELKRRPFFWKKTPHRPSGQGG</sequence>
<keyword evidence="6 8" id="KW-0472">Membrane</keyword>
<dbReference type="SUPFAM" id="SSF53448">
    <property type="entry name" value="Nucleotide-diphospho-sugar transferases"/>
    <property type="match status" value="1"/>
</dbReference>
<comment type="subcellular location">
    <subcellularLocation>
        <location evidence="1">Membrane</location>
        <topology evidence="1">Multi-pass membrane protein</topology>
    </subcellularLocation>
</comment>
<dbReference type="InterPro" id="IPR050321">
    <property type="entry name" value="Glycosyltr_2/OpgH_subfam"/>
</dbReference>
<feature type="region of interest" description="Disordered" evidence="7">
    <location>
        <begin position="1"/>
        <end position="22"/>
    </location>
</feature>
<evidence type="ECO:0000256" key="7">
    <source>
        <dbReference type="SAM" id="MobiDB-lite"/>
    </source>
</evidence>
<keyword evidence="11" id="KW-1185">Reference proteome</keyword>
<evidence type="ECO:0000256" key="5">
    <source>
        <dbReference type="ARBA" id="ARBA00022989"/>
    </source>
</evidence>
<keyword evidence="5 8" id="KW-1133">Transmembrane helix</keyword>
<evidence type="ECO:0000313" key="11">
    <source>
        <dbReference type="Proteomes" id="UP001174932"/>
    </source>
</evidence>
<dbReference type="CDD" id="cd06427">
    <property type="entry name" value="CESA_like_2"/>
    <property type="match status" value="1"/>
</dbReference>
<feature type="transmembrane region" description="Helical" evidence="8">
    <location>
        <begin position="598"/>
        <end position="617"/>
    </location>
</feature>
<organism evidence="10 11">
    <name type="scientific">Rhizobium alvei</name>
    <dbReference type="NCBI Taxonomy" id="1132659"/>
    <lineage>
        <taxon>Bacteria</taxon>
        <taxon>Pseudomonadati</taxon>
        <taxon>Pseudomonadota</taxon>
        <taxon>Alphaproteobacteria</taxon>
        <taxon>Hyphomicrobiales</taxon>
        <taxon>Rhizobiaceae</taxon>
        <taxon>Rhizobium/Agrobacterium group</taxon>
        <taxon>Rhizobium</taxon>
    </lineage>
</organism>
<evidence type="ECO:0000256" key="3">
    <source>
        <dbReference type="ARBA" id="ARBA00022679"/>
    </source>
</evidence>
<keyword evidence="2" id="KW-0328">Glycosyltransferase</keyword>
<dbReference type="InterPro" id="IPR029044">
    <property type="entry name" value="Nucleotide-diphossugar_trans"/>
</dbReference>
<evidence type="ECO:0000313" key="10">
    <source>
        <dbReference type="EMBL" id="MDO6964533.1"/>
    </source>
</evidence>
<evidence type="ECO:0000256" key="4">
    <source>
        <dbReference type="ARBA" id="ARBA00022692"/>
    </source>
</evidence>
<proteinExistence type="predicted"/>
<feature type="transmembrane region" description="Helical" evidence="8">
    <location>
        <begin position="204"/>
        <end position="221"/>
    </location>
</feature>
<dbReference type="RefSeq" id="WP_304376436.1">
    <property type="nucleotide sequence ID" value="NZ_JAUOZU010000007.1"/>
</dbReference>
<evidence type="ECO:0000256" key="2">
    <source>
        <dbReference type="ARBA" id="ARBA00022676"/>
    </source>
</evidence>
<evidence type="ECO:0000256" key="8">
    <source>
        <dbReference type="SAM" id="Phobius"/>
    </source>
</evidence>
<protein>
    <submittedName>
        <fullName evidence="10">Glycosyltransferase family 2 protein</fullName>
    </submittedName>
</protein>
<gene>
    <name evidence="10" type="ORF">Q4481_11240</name>
</gene>
<dbReference type="Pfam" id="PF13632">
    <property type="entry name" value="Glyco_trans_2_3"/>
    <property type="match status" value="1"/>
</dbReference>
<accession>A0ABT8YLJ9</accession>
<comment type="caution">
    <text evidence="10">The sequence shown here is derived from an EMBL/GenBank/DDBJ whole genome shotgun (WGS) entry which is preliminary data.</text>
</comment>
<reference evidence="10" key="1">
    <citation type="journal article" date="2015" name="Int. J. Syst. Evol. Microbiol.">
        <title>Rhizobium alvei sp. nov., isolated from a freshwater river.</title>
        <authorList>
            <person name="Sheu S.Y."/>
            <person name="Huang H.W."/>
            <person name="Young C.C."/>
            <person name="Chen W.M."/>
        </authorList>
    </citation>
    <scope>NUCLEOTIDE SEQUENCE</scope>
    <source>
        <strain evidence="10">TNR-22</strain>
    </source>
</reference>
<evidence type="ECO:0000259" key="9">
    <source>
        <dbReference type="Pfam" id="PF13632"/>
    </source>
</evidence>
<reference evidence="10" key="2">
    <citation type="submission" date="2023-07" db="EMBL/GenBank/DDBJ databases">
        <authorList>
            <person name="Shen H."/>
        </authorList>
    </citation>
    <scope>NUCLEOTIDE SEQUENCE</scope>
    <source>
        <strain evidence="10">TNR-22</strain>
    </source>
</reference>
<dbReference type="Proteomes" id="UP001174932">
    <property type="component" value="Unassembled WGS sequence"/>
</dbReference>
<name>A0ABT8YLJ9_9HYPH</name>
<feature type="transmembrane region" description="Helical" evidence="8">
    <location>
        <begin position="529"/>
        <end position="553"/>
    </location>
</feature>
<dbReference type="PANTHER" id="PTHR43867">
    <property type="entry name" value="CELLULOSE SYNTHASE CATALYTIC SUBUNIT A [UDP-FORMING]"/>
    <property type="match status" value="1"/>
</dbReference>
<feature type="transmembrane region" description="Helical" evidence="8">
    <location>
        <begin position="227"/>
        <end position="248"/>
    </location>
</feature>
<evidence type="ECO:0000256" key="1">
    <source>
        <dbReference type="ARBA" id="ARBA00004141"/>
    </source>
</evidence>
<dbReference type="InterPro" id="IPR001173">
    <property type="entry name" value="Glyco_trans_2-like"/>
</dbReference>
<feature type="domain" description="Glycosyltransferase 2-like" evidence="9">
    <location>
        <begin position="355"/>
        <end position="553"/>
    </location>
</feature>
<feature type="transmembrane region" description="Helical" evidence="8">
    <location>
        <begin position="559"/>
        <end position="586"/>
    </location>
</feature>
<evidence type="ECO:0000256" key="6">
    <source>
        <dbReference type="ARBA" id="ARBA00023136"/>
    </source>
</evidence>
<dbReference type="EMBL" id="JAUOZU010000007">
    <property type="protein sequence ID" value="MDO6964533.1"/>
    <property type="molecule type" value="Genomic_DNA"/>
</dbReference>
<dbReference type="Gene3D" id="3.90.550.10">
    <property type="entry name" value="Spore Coat Polysaccharide Biosynthesis Protein SpsA, Chain A"/>
    <property type="match status" value="1"/>
</dbReference>